<dbReference type="PROSITE" id="PS51257">
    <property type="entry name" value="PROKAR_LIPOPROTEIN"/>
    <property type="match status" value="1"/>
</dbReference>
<name>A0A9D9MZQ5_9BACT</name>
<comment type="caution">
    <text evidence="1">The sequence shown here is derived from an EMBL/GenBank/DDBJ whole genome shotgun (WGS) entry which is preliminary data.</text>
</comment>
<accession>A0A9D9MZQ5</accession>
<sequence>MRRTGLILTGIAFLFSSCTEEFTSPSLNGGGEVVISLTSSEGTNTVPGVRADDTRSSSDPLLPDIADFEVEIYNSSGIRLYRDTYEATEGRKIPLNAGEYRLLAQWGDSTGIGFNSIWYAADKTFTVHEQTVEELSAVAKMSKVKVAVKYGTNLKLEYSQYHSRVRLDGSATRYLKFEKDETRAGYMPAGSIGYEFYAIVDGEWKYYPAEPVECNPNDFVTFYAELNTGTGNLDLVTVRTDDSMNVIEKHESIPADAAPKDPPVITLYGFDDNNSCEVTEAVDKDWLQADIEARAGVKSFTLRVKSDYLASLGVPQDTDIDLSSADLDPAVREALRSVGIRWPRSLAGERFANLDFSDVPNSLRYDPANGFSAEFTLTVKDELDRSTSEAFSVNEVAPSGLSFTVEDWNAYARSIRYLSSSIQVGNPSAVALQYRRSGSGDVWTDVVPASVSGTAASYSDIAGLAPSTSYELRAIYNHNENVATSPVTLQTEAATQFPNSGFEEWTDEMFNFELGWSIFSRDKSIEWYRPWLSGGEERWWDVNSKYTMPGNYSWIDLNQNTANFPSVGYTVSDVYAGTKSAKLFTVWVGYSVDKVNRLSRGELFAGTANDDGTHASEGRSFGSRPSSIEFAYKYTPAGDEKFYMLVQLRDASNNVFSSTEITDGPAASTWQRMTVPLSYSDNTKKAASVYVIFKSSSSSAPSYSEQSITLGANDSGGENLYSSGCNIGSILYLDDISLVYE</sequence>
<protein>
    <submittedName>
        <fullName evidence="1">DUF4493 domain-containing protein</fullName>
    </submittedName>
</protein>
<dbReference type="EMBL" id="JADIMK010000040">
    <property type="protein sequence ID" value="MBO8455581.1"/>
    <property type="molecule type" value="Genomic_DNA"/>
</dbReference>
<evidence type="ECO:0000313" key="1">
    <source>
        <dbReference type="EMBL" id="MBO8455581.1"/>
    </source>
</evidence>
<dbReference type="Proteomes" id="UP000823617">
    <property type="component" value="Unassembled WGS sequence"/>
</dbReference>
<reference evidence="1" key="2">
    <citation type="journal article" date="2021" name="PeerJ">
        <title>Extensive microbial diversity within the chicken gut microbiome revealed by metagenomics and culture.</title>
        <authorList>
            <person name="Gilroy R."/>
            <person name="Ravi A."/>
            <person name="Getino M."/>
            <person name="Pursley I."/>
            <person name="Horton D.L."/>
            <person name="Alikhan N.F."/>
            <person name="Baker D."/>
            <person name="Gharbi K."/>
            <person name="Hall N."/>
            <person name="Watson M."/>
            <person name="Adriaenssens E.M."/>
            <person name="Foster-Nyarko E."/>
            <person name="Jarju S."/>
            <person name="Secka A."/>
            <person name="Antonio M."/>
            <person name="Oren A."/>
            <person name="Chaudhuri R.R."/>
            <person name="La Ragione R."/>
            <person name="Hildebrand F."/>
            <person name="Pallen M.J."/>
        </authorList>
    </citation>
    <scope>NUCLEOTIDE SEQUENCE</scope>
    <source>
        <strain evidence="1">B1-3475</strain>
    </source>
</reference>
<dbReference type="AlphaFoldDB" id="A0A9D9MZQ5"/>
<evidence type="ECO:0000313" key="2">
    <source>
        <dbReference type="Proteomes" id="UP000823617"/>
    </source>
</evidence>
<organism evidence="1 2">
    <name type="scientific">Candidatus Cryptobacteroides intestinigallinarum</name>
    <dbReference type="NCBI Taxonomy" id="2840767"/>
    <lineage>
        <taxon>Bacteria</taxon>
        <taxon>Pseudomonadati</taxon>
        <taxon>Bacteroidota</taxon>
        <taxon>Bacteroidia</taxon>
        <taxon>Bacteroidales</taxon>
        <taxon>Candidatus Cryptobacteroides</taxon>
    </lineage>
</organism>
<proteinExistence type="predicted"/>
<dbReference type="InterPro" id="IPR038653">
    <property type="entry name" value="Put_CMD_sf"/>
</dbReference>
<reference evidence="1" key="1">
    <citation type="submission" date="2020-10" db="EMBL/GenBank/DDBJ databases">
        <authorList>
            <person name="Gilroy R."/>
        </authorList>
    </citation>
    <scope>NUCLEOTIDE SEQUENCE</scope>
    <source>
        <strain evidence="1">B1-3475</strain>
    </source>
</reference>
<dbReference type="InterPro" id="IPR027840">
    <property type="entry name" value="DUF4493"/>
</dbReference>
<gene>
    <name evidence="1" type="ORF">IAC08_04155</name>
</gene>
<dbReference type="Gene3D" id="2.60.120.890">
    <property type="entry name" value="BT2081, beta-jelly-roll domain"/>
    <property type="match status" value="2"/>
</dbReference>
<dbReference type="Pfam" id="PF14900">
    <property type="entry name" value="DUF4493"/>
    <property type="match status" value="1"/>
</dbReference>